<protein>
    <recommendedName>
        <fullName evidence="4">DUF4252 domain-containing protein</fullName>
    </recommendedName>
</protein>
<dbReference type="PROSITE" id="PS51257">
    <property type="entry name" value="PROKAR_LIPOPROTEIN"/>
    <property type="match status" value="1"/>
</dbReference>
<feature type="chain" id="PRO_5046691707" description="DUF4252 domain-containing protein" evidence="1">
    <location>
        <begin position="23"/>
        <end position="177"/>
    </location>
</feature>
<dbReference type="Proteomes" id="UP001501456">
    <property type="component" value="Unassembled WGS sequence"/>
</dbReference>
<keyword evidence="1" id="KW-0732">Signal</keyword>
<evidence type="ECO:0000256" key="1">
    <source>
        <dbReference type="SAM" id="SignalP"/>
    </source>
</evidence>
<keyword evidence="3" id="KW-1185">Reference proteome</keyword>
<evidence type="ECO:0000313" key="3">
    <source>
        <dbReference type="Proteomes" id="UP001501456"/>
    </source>
</evidence>
<dbReference type="RefSeq" id="WP_344729928.1">
    <property type="nucleotide sequence ID" value="NZ_BAABBI010000002.1"/>
</dbReference>
<comment type="caution">
    <text evidence="2">The sequence shown here is derived from an EMBL/GenBank/DDBJ whole genome shotgun (WGS) entry which is preliminary data.</text>
</comment>
<gene>
    <name evidence="2" type="ORF">GCM10022271_19370</name>
</gene>
<accession>A0ABP7H6Z9</accession>
<proteinExistence type="predicted"/>
<evidence type="ECO:0008006" key="4">
    <source>
        <dbReference type="Google" id="ProtNLM"/>
    </source>
</evidence>
<reference evidence="3" key="1">
    <citation type="journal article" date="2019" name="Int. J. Syst. Evol. Microbiol.">
        <title>The Global Catalogue of Microorganisms (GCM) 10K type strain sequencing project: providing services to taxonomists for standard genome sequencing and annotation.</title>
        <authorList>
            <consortium name="The Broad Institute Genomics Platform"/>
            <consortium name="The Broad Institute Genome Sequencing Center for Infectious Disease"/>
            <person name="Wu L."/>
            <person name="Ma J."/>
        </authorList>
    </citation>
    <scope>NUCLEOTIDE SEQUENCE [LARGE SCALE GENOMIC DNA]</scope>
    <source>
        <strain evidence="3">JCM 17525</strain>
    </source>
</reference>
<dbReference type="InterPro" id="IPR025348">
    <property type="entry name" value="DUF4252"/>
</dbReference>
<organism evidence="2 3">
    <name type="scientific">Corallibacter vietnamensis</name>
    <dbReference type="NCBI Taxonomy" id="904130"/>
    <lineage>
        <taxon>Bacteria</taxon>
        <taxon>Pseudomonadati</taxon>
        <taxon>Bacteroidota</taxon>
        <taxon>Flavobacteriia</taxon>
        <taxon>Flavobacteriales</taxon>
        <taxon>Flavobacteriaceae</taxon>
        <taxon>Corallibacter</taxon>
    </lineage>
</organism>
<sequence>MSTFMKYIACILIMAVLSSCNSKETLQTYFVDHQEIPNFTTVDIPTTFVNFDDVNLTPEQEEAYKSVERLNFLGYKISENNLDTYNQEKQKVKNILNDEKYVELMEFSLNGGSVSIKSLGEENVDEFVVFGSSTQQGFGVVRILGNDMSPEKMMALFQAMQSANIDDEQLKSVLDFF</sequence>
<evidence type="ECO:0000313" key="2">
    <source>
        <dbReference type="EMBL" id="GAA3786955.1"/>
    </source>
</evidence>
<dbReference type="EMBL" id="BAABBI010000002">
    <property type="protein sequence ID" value="GAA3786955.1"/>
    <property type="molecule type" value="Genomic_DNA"/>
</dbReference>
<feature type="signal peptide" evidence="1">
    <location>
        <begin position="1"/>
        <end position="22"/>
    </location>
</feature>
<name>A0ABP7H6Z9_9FLAO</name>
<dbReference type="Pfam" id="PF14060">
    <property type="entry name" value="DUF4252"/>
    <property type="match status" value="1"/>
</dbReference>